<dbReference type="GO" id="GO:0016627">
    <property type="term" value="F:oxidoreductase activity, acting on the CH-CH group of donors"/>
    <property type="evidence" value="ECO:0007669"/>
    <property type="project" value="InterPro"/>
</dbReference>
<dbReference type="SUPFAM" id="SSF56645">
    <property type="entry name" value="Acyl-CoA dehydrogenase NM domain-like"/>
    <property type="match status" value="1"/>
</dbReference>
<dbReference type="Proteomes" id="UP000571950">
    <property type="component" value="Unassembled WGS sequence"/>
</dbReference>
<evidence type="ECO:0000259" key="7">
    <source>
        <dbReference type="Pfam" id="PF02770"/>
    </source>
</evidence>
<dbReference type="InterPro" id="IPR036250">
    <property type="entry name" value="AcylCo_DH-like_C"/>
</dbReference>
<keyword evidence="4 5" id="KW-0274">FAD</keyword>
<protein>
    <submittedName>
        <fullName evidence="10">Alkylation response protein AidB-like acyl-CoA dehydrogenase</fullName>
    </submittedName>
</protein>
<evidence type="ECO:0000256" key="3">
    <source>
        <dbReference type="ARBA" id="ARBA00022630"/>
    </source>
</evidence>
<dbReference type="InterPro" id="IPR052166">
    <property type="entry name" value="Diverse_Acyl-CoA_DH"/>
</dbReference>
<evidence type="ECO:0000256" key="2">
    <source>
        <dbReference type="ARBA" id="ARBA00009347"/>
    </source>
</evidence>
<dbReference type="PANTHER" id="PTHR42803">
    <property type="entry name" value="ACYL-COA DEHYDROGENASE"/>
    <property type="match status" value="1"/>
</dbReference>
<gene>
    <name evidence="10" type="ORF">GGR43_001432</name>
</gene>
<evidence type="ECO:0000256" key="4">
    <source>
        <dbReference type="ARBA" id="ARBA00022827"/>
    </source>
</evidence>
<dbReference type="Gene3D" id="1.10.540.10">
    <property type="entry name" value="Acyl-CoA dehydrogenase/oxidase, N-terminal domain"/>
    <property type="match status" value="1"/>
</dbReference>
<dbReference type="EMBL" id="JACIDT010000004">
    <property type="protein sequence ID" value="MBB3925717.1"/>
    <property type="molecule type" value="Genomic_DNA"/>
</dbReference>
<dbReference type="GO" id="GO:0050660">
    <property type="term" value="F:flavin adenine dinucleotide binding"/>
    <property type="evidence" value="ECO:0007669"/>
    <property type="project" value="InterPro"/>
</dbReference>
<dbReference type="InterPro" id="IPR009075">
    <property type="entry name" value="AcylCo_DH/oxidase_C"/>
</dbReference>
<dbReference type="Pfam" id="PF12806">
    <property type="entry name" value="Acyl-CoA_dh_C"/>
    <property type="match status" value="1"/>
</dbReference>
<dbReference type="Pfam" id="PF02771">
    <property type="entry name" value="Acyl-CoA_dh_N"/>
    <property type="match status" value="1"/>
</dbReference>
<feature type="domain" description="Acyl-CoA oxidase/dehydrogenase middle" evidence="7">
    <location>
        <begin position="162"/>
        <end position="270"/>
    </location>
</feature>
<comment type="similarity">
    <text evidence="2 5">Belongs to the acyl-CoA dehydrogenase family.</text>
</comment>
<dbReference type="InterPro" id="IPR009100">
    <property type="entry name" value="AcylCoA_DH/oxidase_NM_dom_sf"/>
</dbReference>
<dbReference type="InterPro" id="IPR046373">
    <property type="entry name" value="Acyl-CoA_Oxase/DH_mid-dom_sf"/>
</dbReference>
<evidence type="ECO:0000256" key="1">
    <source>
        <dbReference type="ARBA" id="ARBA00001974"/>
    </source>
</evidence>
<proteinExistence type="inferred from homology"/>
<organism evidence="10 11">
    <name type="scientific">Sphingobium jiangsuense</name>
    <dbReference type="NCBI Taxonomy" id="870476"/>
    <lineage>
        <taxon>Bacteria</taxon>
        <taxon>Pseudomonadati</taxon>
        <taxon>Pseudomonadota</taxon>
        <taxon>Alphaproteobacteria</taxon>
        <taxon>Sphingomonadales</taxon>
        <taxon>Sphingomonadaceae</taxon>
        <taxon>Sphingobium</taxon>
    </lineage>
</organism>
<dbReference type="InterPro" id="IPR006091">
    <property type="entry name" value="Acyl-CoA_Oxase/DH_mid-dom"/>
</dbReference>
<dbReference type="Gene3D" id="2.40.110.10">
    <property type="entry name" value="Butyryl-CoA Dehydrogenase, subunit A, domain 2"/>
    <property type="match status" value="1"/>
</dbReference>
<name>A0A7W6BLD9_9SPHN</name>
<keyword evidence="5" id="KW-0560">Oxidoreductase</keyword>
<feature type="domain" description="Acyl-CoA dehydrogenase/oxidase N-terminal" evidence="8">
    <location>
        <begin position="79"/>
        <end position="152"/>
    </location>
</feature>
<feature type="domain" description="Acetyl-CoA dehydrogenase-like C-terminal" evidence="9">
    <location>
        <begin position="464"/>
        <end position="583"/>
    </location>
</feature>
<dbReference type="InterPro" id="IPR013786">
    <property type="entry name" value="AcylCoA_DH/ox_N"/>
</dbReference>
<keyword evidence="3 5" id="KW-0285">Flavoprotein</keyword>
<accession>A0A7W6BLD9</accession>
<comment type="cofactor">
    <cofactor evidence="1 5">
        <name>FAD</name>
        <dbReference type="ChEBI" id="CHEBI:57692"/>
    </cofactor>
</comment>
<dbReference type="Pfam" id="PF00441">
    <property type="entry name" value="Acyl-CoA_dh_1"/>
    <property type="match status" value="1"/>
</dbReference>
<evidence type="ECO:0000256" key="5">
    <source>
        <dbReference type="RuleBase" id="RU362125"/>
    </source>
</evidence>
<dbReference type="AlphaFoldDB" id="A0A7W6BLD9"/>
<dbReference type="InterPro" id="IPR025878">
    <property type="entry name" value="Acyl-CoA_dh-like_C_dom"/>
</dbReference>
<sequence length="589" mass="63075">MSHPLLVRRDIDFLLHDWLGIDALFARPRFAHLDRETIDALIDLSEQLAVDAFLPHYKEADCHEPRLDADGVHILPAIGEALARYAELGLFAAGFSPDLGGSGLPYLACAASFAWFAAANIATAAYPMLTVANARLIVTFGSAGQIERFALPQIEGRWFGTMCLSEPQAGSSLADVRTRAVPDGEDALGARYRLCGNKMWISGGDQDVSANIVHLVLAKVPGADGALPEGTEGLSLFIVPKILPDGSRNDVAVAGLNHKMGYRGTANCLLNLGEGGGATGWMIGQPGRGLHQMFLMMNEARIGVGIGAAALGYRGYRHAVGYARERVQGRPPGRRRGDPVAIIGHADVKRMLLAQKAYAEGALALCLYCAKLVDLHDDAASAALLGLLTPVAKTWPSEYGLAANDIAIQIHGGYGYTRDFDVEQLYRDNRLNPIHEGTTGIQAMDLLGRKILRDDGAGLAELRARIAATAARAAAHPALGGEGTALERQWSRIADTIAALRGREGAAALDNATPFLWAFGHAVLAWLWLDQALAADALPAHSEEERHFVEGKLRACRFFFESELPKADAWLAPVVAMSDIAADASPDMF</sequence>
<dbReference type="Gene3D" id="1.20.140.10">
    <property type="entry name" value="Butyryl-CoA Dehydrogenase, subunit A, domain 3"/>
    <property type="match status" value="1"/>
</dbReference>
<reference evidence="10 11" key="1">
    <citation type="submission" date="2020-08" db="EMBL/GenBank/DDBJ databases">
        <title>Genomic Encyclopedia of Type Strains, Phase IV (KMG-IV): sequencing the most valuable type-strain genomes for metagenomic binning, comparative biology and taxonomic classification.</title>
        <authorList>
            <person name="Goeker M."/>
        </authorList>
    </citation>
    <scope>NUCLEOTIDE SEQUENCE [LARGE SCALE GENOMIC DNA]</scope>
    <source>
        <strain evidence="10 11">DSM 26189</strain>
    </source>
</reference>
<evidence type="ECO:0000313" key="11">
    <source>
        <dbReference type="Proteomes" id="UP000571950"/>
    </source>
</evidence>
<evidence type="ECO:0000313" key="10">
    <source>
        <dbReference type="EMBL" id="MBB3925717.1"/>
    </source>
</evidence>
<dbReference type="SUPFAM" id="SSF47203">
    <property type="entry name" value="Acyl-CoA dehydrogenase C-terminal domain-like"/>
    <property type="match status" value="1"/>
</dbReference>
<evidence type="ECO:0000259" key="9">
    <source>
        <dbReference type="Pfam" id="PF12806"/>
    </source>
</evidence>
<evidence type="ECO:0000259" key="8">
    <source>
        <dbReference type="Pfam" id="PF02771"/>
    </source>
</evidence>
<dbReference type="InterPro" id="IPR037069">
    <property type="entry name" value="AcylCoA_DH/ox_N_sf"/>
</dbReference>
<dbReference type="Pfam" id="PF02770">
    <property type="entry name" value="Acyl-CoA_dh_M"/>
    <property type="match status" value="1"/>
</dbReference>
<evidence type="ECO:0000259" key="6">
    <source>
        <dbReference type="Pfam" id="PF00441"/>
    </source>
</evidence>
<dbReference type="RefSeq" id="WP_246343413.1">
    <property type="nucleotide sequence ID" value="NZ_BSPS01000025.1"/>
</dbReference>
<feature type="domain" description="Acyl-CoA dehydrogenase/oxidase C-terminal" evidence="6">
    <location>
        <begin position="287"/>
        <end position="446"/>
    </location>
</feature>
<dbReference type="PANTHER" id="PTHR42803:SF3">
    <property type="entry name" value="ACYL-COA DEHYDROGENASE-RELATED"/>
    <property type="match status" value="1"/>
</dbReference>
<keyword evidence="11" id="KW-1185">Reference proteome</keyword>
<comment type="caution">
    <text evidence="10">The sequence shown here is derived from an EMBL/GenBank/DDBJ whole genome shotgun (WGS) entry which is preliminary data.</text>
</comment>